<organism evidence="2 3">
    <name type="scientific">Oceanobacillus arenosus</name>
    <dbReference type="NCBI Taxonomy" id="1229153"/>
    <lineage>
        <taxon>Bacteria</taxon>
        <taxon>Bacillati</taxon>
        <taxon>Bacillota</taxon>
        <taxon>Bacilli</taxon>
        <taxon>Bacillales</taxon>
        <taxon>Bacillaceae</taxon>
        <taxon>Oceanobacillus</taxon>
    </lineage>
</organism>
<dbReference type="OrthoDB" id="154912at2"/>
<feature type="transmembrane region" description="Helical" evidence="1">
    <location>
        <begin position="50"/>
        <end position="68"/>
    </location>
</feature>
<proteinExistence type="predicted"/>
<feature type="transmembrane region" description="Helical" evidence="1">
    <location>
        <begin position="7"/>
        <end position="30"/>
    </location>
</feature>
<name>A0A3D8PRP7_9BACI</name>
<dbReference type="InterPro" id="IPR038750">
    <property type="entry name" value="YczE/YyaS-like"/>
</dbReference>
<evidence type="ECO:0008006" key="4">
    <source>
        <dbReference type="Google" id="ProtNLM"/>
    </source>
</evidence>
<evidence type="ECO:0000313" key="2">
    <source>
        <dbReference type="EMBL" id="RDW17645.1"/>
    </source>
</evidence>
<keyword evidence="1" id="KW-0812">Transmembrane</keyword>
<protein>
    <recommendedName>
        <fullName evidence="4">YitT family protein</fullName>
    </recommendedName>
</protein>
<dbReference type="Pfam" id="PF19700">
    <property type="entry name" value="DUF6198"/>
    <property type="match status" value="1"/>
</dbReference>
<dbReference type="RefSeq" id="WP_115773892.1">
    <property type="nucleotide sequence ID" value="NZ_PIOC01000019.1"/>
</dbReference>
<keyword evidence="1" id="KW-1133">Transmembrane helix</keyword>
<reference evidence="3" key="1">
    <citation type="submission" date="2017-11" db="EMBL/GenBank/DDBJ databases">
        <authorList>
            <person name="Zhu W."/>
        </authorList>
    </citation>
    <scope>NUCLEOTIDE SEQUENCE [LARGE SCALE GENOMIC DNA]</scope>
    <source>
        <strain evidence="3">CAU 1183</strain>
    </source>
</reference>
<evidence type="ECO:0000256" key="1">
    <source>
        <dbReference type="SAM" id="Phobius"/>
    </source>
</evidence>
<accession>A0A3D8PRP7</accession>
<keyword evidence="1" id="KW-0472">Membrane</keyword>
<keyword evidence="3" id="KW-1185">Reference proteome</keyword>
<dbReference type="EMBL" id="PIOC01000019">
    <property type="protein sequence ID" value="RDW17645.1"/>
    <property type="molecule type" value="Genomic_DNA"/>
</dbReference>
<comment type="caution">
    <text evidence="2">The sequence shown here is derived from an EMBL/GenBank/DDBJ whole genome shotgun (WGS) entry which is preliminary data.</text>
</comment>
<dbReference type="AlphaFoldDB" id="A0A3D8PRP7"/>
<dbReference type="PANTHER" id="PTHR40078">
    <property type="entry name" value="INTEGRAL MEMBRANE PROTEIN-RELATED"/>
    <property type="match status" value="1"/>
</dbReference>
<gene>
    <name evidence="2" type="ORF">CWR48_13645</name>
</gene>
<feature type="transmembrane region" description="Helical" evidence="1">
    <location>
        <begin position="106"/>
        <end position="127"/>
    </location>
</feature>
<sequence>MFSSLRWSVFFIGLLIFSFGITMTINVQYLGLSPWDVLNVAFFERVGLSIGSWNIIISIMLIIVSWVLDKSYIKIGTFFNAVLVGAFVDFYMWLDFLPVPSNTWVNVVLMIIGIVIMGFGGGMYNAAKVGSGPRDGFMLSISDKLGAPIGRVRIIAESLVLVIGLFLGGPVFVFTFIFTFIQSPIFQYFYLKISRRIDLVEQHRLNKKLPSNSAS</sequence>
<dbReference type="Proteomes" id="UP000257143">
    <property type="component" value="Unassembled WGS sequence"/>
</dbReference>
<feature type="transmembrane region" description="Helical" evidence="1">
    <location>
        <begin position="75"/>
        <end position="94"/>
    </location>
</feature>
<evidence type="ECO:0000313" key="3">
    <source>
        <dbReference type="Proteomes" id="UP000257143"/>
    </source>
</evidence>
<dbReference type="PANTHER" id="PTHR40078:SF1">
    <property type="entry name" value="INTEGRAL MEMBRANE PROTEIN"/>
    <property type="match status" value="1"/>
</dbReference>
<feature type="transmembrane region" description="Helical" evidence="1">
    <location>
        <begin position="159"/>
        <end position="181"/>
    </location>
</feature>